<dbReference type="EMBL" id="JBHMBK010000054">
    <property type="protein sequence ID" value="MFB9690520.1"/>
    <property type="molecule type" value="Genomic_DNA"/>
</dbReference>
<evidence type="ECO:0000313" key="1">
    <source>
        <dbReference type="EMBL" id="MFB9690520.1"/>
    </source>
</evidence>
<organism evidence="1 2">
    <name type="scientific">Amycolatopsis plumensis</name>
    <dbReference type="NCBI Taxonomy" id="236508"/>
    <lineage>
        <taxon>Bacteria</taxon>
        <taxon>Bacillati</taxon>
        <taxon>Actinomycetota</taxon>
        <taxon>Actinomycetes</taxon>
        <taxon>Pseudonocardiales</taxon>
        <taxon>Pseudonocardiaceae</taxon>
        <taxon>Amycolatopsis</taxon>
    </lineage>
</organism>
<gene>
    <name evidence="1" type="ORF">ACFFTO_40650</name>
</gene>
<protein>
    <recommendedName>
        <fullName evidence="3">Transposase</fullName>
    </recommendedName>
</protein>
<reference evidence="1 2" key="1">
    <citation type="submission" date="2024-09" db="EMBL/GenBank/DDBJ databases">
        <authorList>
            <person name="Sun Q."/>
            <person name="Mori K."/>
        </authorList>
    </citation>
    <scope>NUCLEOTIDE SEQUENCE [LARGE SCALE GENOMIC DNA]</scope>
    <source>
        <strain evidence="1 2">JCM 13852</strain>
    </source>
</reference>
<proteinExistence type="predicted"/>
<keyword evidence="2" id="KW-1185">Reference proteome</keyword>
<sequence length="59" mass="6142">MNAVHPAALTPGERSELVRLRAENALLRIEKDLLLKAATGFAVDAGALPPGAAGKPEPR</sequence>
<comment type="caution">
    <text evidence="1">The sequence shown here is derived from an EMBL/GenBank/DDBJ whole genome shotgun (WGS) entry which is preliminary data.</text>
</comment>
<evidence type="ECO:0000313" key="2">
    <source>
        <dbReference type="Proteomes" id="UP001589535"/>
    </source>
</evidence>
<dbReference type="RefSeq" id="WP_378206048.1">
    <property type="nucleotide sequence ID" value="NZ_JBHMBK010000054.1"/>
</dbReference>
<accession>A0ABV5UJM3</accession>
<evidence type="ECO:0008006" key="3">
    <source>
        <dbReference type="Google" id="ProtNLM"/>
    </source>
</evidence>
<dbReference type="Proteomes" id="UP001589535">
    <property type="component" value="Unassembled WGS sequence"/>
</dbReference>
<name>A0ABV5UJM3_9PSEU</name>